<accession>A0A9W3CAT4</accession>
<dbReference type="AlphaFoldDB" id="A0A9W3CAT4"/>
<feature type="region of interest" description="Disordered" evidence="1">
    <location>
        <begin position="67"/>
        <end position="122"/>
    </location>
</feature>
<feature type="compositionally biased region" description="Basic and acidic residues" evidence="1">
    <location>
        <begin position="1"/>
        <end position="15"/>
    </location>
</feature>
<evidence type="ECO:0000256" key="1">
    <source>
        <dbReference type="SAM" id="MobiDB-lite"/>
    </source>
</evidence>
<evidence type="ECO:0000313" key="2">
    <source>
        <dbReference type="Proteomes" id="UP000504610"/>
    </source>
</evidence>
<proteinExistence type="predicted"/>
<protein>
    <submittedName>
        <fullName evidence="3">Uncharacterized protein LOC130498887 isoform X2</fullName>
    </submittedName>
</protein>
<dbReference type="GeneID" id="130498887"/>
<evidence type="ECO:0000313" key="3">
    <source>
        <dbReference type="RefSeq" id="XP_056848635.1"/>
    </source>
</evidence>
<sequence>MPTELKDISEKKGNEADSTLEEPAPYTEALQSEDLTMEEGEFSDSDLLVDTDELQEWEQGQMAAFQEELEGGASNEGSAVDEILEEQSEDAKDKEKYQEKDPKKKAQKGGKRTAQSILSPRKKLLAKAVTKLEGKGIGPAKKVSSNASKGAE</sequence>
<organism evidence="2 3">
    <name type="scientific">Raphanus sativus</name>
    <name type="common">Radish</name>
    <name type="synonym">Raphanus raphanistrum var. sativus</name>
    <dbReference type="NCBI Taxonomy" id="3726"/>
    <lineage>
        <taxon>Eukaryota</taxon>
        <taxon>Viridiplantae</taxon>
        <taxon>Streptophyta</taxon>
        <taxon>Embryophyta</taxon>
        <taxon>Tracheophyta</taxon>
        <taxon>Spermatophyta</taxon>
        <taxon>Magnoliopsida</taxon>
        <taxon>eudicotyledons</taxon>
        <taxon>Gunneridae</taxon>
        <taxon>Pentapetalae</taxon>
        <taxon>rosids</taxon>
        <taxon>malvids</taxon>
        <taxon>Brassicales</taxon>
        <taxon>Brassicaceae</taxon>
        <taxon>Brassiceae</taxon>
        <taxon>Raphanus</taxon>
    </lineage>
</organism>
<gene>
    <name evidence="3" type="primary">LOC130498887</name>
</gene>
<name>A0A9W3CAT4_RAPSA</name>
<feature type="compositionally biased region" description="Basic and acidic residues" evidence="1">
    <location>
        <begin position="89"/>
        <end position="104"/>
    </location>
</feature>
<keyword evidence="2" id="KW-1185">Reference proteome</keyword>
<feature type="region of interest" description="Disordered" evidence="1">
    <location>
        <begin position="1"/>
        <end position="25"/>
    </location>
</feature>
<reference evidence="2" key="1">
    <citation type="journal article" date="2019" name="Database">
        <title>The radish genome database (RadishGD): an integrated information resource for radish genomics.</title>
        <authorList>
            <person name="Yu H.J."/>
            <person name="Baek S."/>
            <person name="Lee Y.J."/>
            <person name="Cho A."/>
            <person name="Mun J.H."/>
        </authorList>
    </citation>
    <scope>NUCLEOTIDE SEQUENCE [LARGE SCALE GENOMIC DNA]</scope>
    <source>
        <strain evidence="2">cv. WK10039</strain>
    </source>
</reference>
<reference evidence="3" key="2">
    <citation type="submission" date="2025-08" db="UniProtKB">
        <authorList>
            <consortium name="RefSeq"/>
        </authorList>
    </citation>
    <scope>IDENTIFICATION</scope>
    <source>
        <tissue evidence="3">Leaf</tissue>
    </source>
</reference>
<dbReference type="Proteomes" id="UP000504610">
    <property type="component" value="Chromosome 2"/>
</dbReference>
<dbReference type="RefSeq" id="XP_056848635.1">
    <property type="nucleotide sequence ID" value="XM_056992655.1"/>
</dbReference>